<evidence type="ECO:0000313" key="2">
    <source>
        <dbReference type="EMBL" id="MBB4117748.1"/>
    </source>
</evidence>
<sequence>MKENRKKKLLWQGLLYDAIGMLTMAIPVVGPALDILWAPYAGSQMLKMYPNKKGKIASVIVFIEEILPYTDYIPTFTIMWIYTFIFAKNAENFDDDKTIDIKMNDD</sequence>
<dbReference type="RefSeq" id="WP_183475411.1">
    <property type="nucleotide sequence ID" value="NZ_JACIFO010000001.1"/>
</dbReference>
<accession>A0A840EHV1</accession>
<gene>
    <name evidence="2" type="ORF">GGR32_000020</name>
</gene>
<protein>
    <submittedName>
        <fullName evidence="2">Uncharacterized protein</fullName>
    </submittedName>
</protein>
<name>A0A840EHV1_9FLAO</name>
<keyword evidence="3" id="KW-1185">Reference proteome</keyword>
<dbReference type="Proteomes" id="UP000553034">
    <property type="component" value="Unassembled WGS sequence"/>
</dbReference>
<reference evidence="2 3" key="1">
    <citation type="submission" date="2020-08" db="EMBL/GenBank/DDBJ databases">
        <title>Genomic Encyclopedia of Type Strains, Phase IV (KMG-IV): sequencing the most valuable type-strain genomes for metagenomic binning, comparative biology and taxonomic classification.</title>
        <authorList>
            <person name="Goeker M."/>
        </authorList>
    </citation>
    <scope>NUCLEOTIDE SEQUENCE [LARGE SCALE GENOMIC DNA]</scope>
    <source>
        <strain evidence="2 3">DSM 29568</strain>
    </source>
</reference>
<feature type="transmembrane region" description="Helical" evidence="1">
    <location>
        <begin position="21"/>
        <end position="40"/>
    </location>
</feature>
<proteinExistence type="predicted"/>
<dbReference type="AlphaFoldDB" id="A0A840EHV1"/>
<evidence type="ECO:0000256" key="1">
    <source>
        <dbReference type="SAM" id="Phobius"/>
    </source>
</evidence>
<organism evidence="2 3">
    <name type="scientific">Mesonia hippocampi</name>
    <dbReference type="NCBI Taxonomy" id="1628250"/>
    <lineage>
        <taxon>Bacteria</taxon>
        <taxon>Pseudomonadati</taxon>
        <taxon>Bacteroidota</taxon>
        <taxon>Flavobacteriia</taxon>
        <taxon>Flavobacteriales</taxon>
        <taxon>Flavobacteriaceae</taxon>
        <taxon>Mesonia</taxon>
    </lineage>
</organism>
<evidence type="ECO:0000313" key="3">
    <source>
        <dbReference type="Proteomes" id="UP000553034"/>
    </source>
</evidence>
<dbReference type="EMBL" id="JACIFO010000001">
    <property type="protein sequence ID" value="MBB4117748.1"/>
    <property type="molecule type" value="Genomic_DNA"/>
</dbReference>
<keyword evidence="1" id="KW-1133">Transmembrane helix</keyword>
<comment type="caution">
    <text evidence="2">The sequence shown here is derived from an EMBL/GenBank/DDBJ whole genome shotgun (WGS) entry which is preliminary data.</text>
</comment>
<keyword evidence="1" id="KW-0812">Transmembrane</keyword>
<keyword evidence="1" id="KW-0472">Membrane</keyword>